<keyword evidence="2" id="KW-0862">Zinc</keyword>
<dbReference type="Gene3D" id="1.50.10.10">
    <property type="match status" value="2"/>
</dbReference>
<dbReference type="SMART" id="SM01260">
    <property type="entry name" value="LANC_like"/>
    <property type="match status" value="2"/>
</dbReference>
<keyword evidence="4" id="KW-1185">Reference proteome</keyword>
<dbReference type="OrthoDB" id="10257263at2759"/>
<reference evidence="3" key="1">
    <citation type="submission" date="2020-11" db="EMBL/GenBank/DDBJ databases">
        <authorList>
            <person name="Tran Van P."/>
        </authorList>
    </citation>
    <scope>NUCLEOTIDE SEQUENCE</scope>
</reference>
<dbReference type="CDD" id="cd04794">
    <property type="entry name" value="euk_LANCL"/>
    <property type="match status" value="2"/>
</dbReference>
<comment type="similarity">
    <text evidence="1">Belongs to the LanC-like protein family.</text>
</comment>
<organism evidence="3">
    <name type="scientific">Notodromas monacha</name>
    <dbReference type="NCBI Taxonomy" id="399045"/>
    <lineage>
        <taxon>Eukaryota</taxon>
        <taxon>Metazoa</taxon>
        <taxon>Ecdysozoa</taxon>
        <taxon>Arthropoda</taxon>
        <taxon>Crustacea</taxon>
        <taxon>Oligostraca</taxon>
        <taxon>Ostracoda</taxon>
        <taxon>Podocopa</taxon>
        <taxon>Podocopida</taxon>
        <taxon>Cypridocopina</taxon>
        <taxon>Cypridoidea</taxon>
        <taxon>Cyprididae</taxon>
        <taxon>Notodromas</taxon>
    </lineage>
</organism>
<protein>
    <recommendedName>
        <fullName evidence="5">LanC-like protein 2</fullName>
    </recommendedName>
</protein>
<feature type="binding site" evidence="2">
    <location>
        <position position="284"/>
    </location>
    <ligand>
        <name>Zn(2+)</name>
        <dbReference type="ChEBI" id="CHEBI:29105"/>
    </ligand>
</feature>
<dbReference type="GO" id="GO:0005886">
    <property type="term" value="C:plasma membrane"/>
    <property type="evidence" value="ECO:0007669"/>
    <property type="project" value="TreeGrafter"/>
</dbReference>
<dbReference type="Pfam" id="PF05147">
    <property type="entry name" value="LANC_like"/>
    <property type="match status" value="2"/>
</dbReference>
<gene>
    <name evidence="3" type="ORF">NMOB1V02_LOCUS11259</name>
</gene>
<evidence type="ECO:0008006" key="5">
    <source>
        <dbReference type="Google" id="ProtNLM"/>
    </source>
</evidence>
<dbReference type="InterPro" id="IPR007822">
    <property type="entry name" value="LANC-like"/>
</dbReference>
<proteinExistence type="inferred from homology"/>
<evidence type="ECO:0000313" key="3">
    <source>
        <dbReference type="EMBL" id="CAD7283646.1"/>
    </source>
</evidence>
<feature type="binding site" evidence="2">
    <location>
        <position position="331"/>
    </location>
    <ligand>
        <name>Zn(2+)</name>
        <dbReference type="ChEBI" id="CHEBI:29105"/>
    </ligand>
</feature>
<dbReference type="EMBL" id="CAJPEX010005785">
    <property type="protein sequence ID" value="CAG0923798.1"/>
    <property type="molecule type" value="Genomic_DNA"/>
</dbReference>
<dbReference type="GO" id="GO:0005975">
    <property type="term" value="P:carbohydrate metabolic process"/>
    <property type="evidence" value="ECO:0007669"/>
    <property type="project" value="InterPro"/>
</dbReference>
<sequence>MARRASESRFFENRLREYSTRNEDNVLRDGTLTPLVLNEIHQLGSQFLAEWEQKSASRHGLEGECVYTGIGGAALLHYFLFMKNKNPTALDKAVAAVNVCLPHLKFKDPSFLCGDAGVLAVGAAAYCKSGNLEMADKLYKQLESFSGIILSPDSKVPDELLYGRAGYLYSLLFLKKECPGEITVSDALIRETCGAIIKSGENWSARMRFPAPLYYEWYSEAYLGAAHGFAGILFMLLNAVSYLNAEDLEKKVRVTIDHLRNSRFPSGNFPAAIGDRSDNLVHWCHGAPGFVFLFAKAFQVFGDYKYRDAAYEAAVNVWERGLLKKGYGLCHGVAGNAYALLYMFQVLGDKAFLHRAAEFAKFCGTRGKLPVNVPDTPMSMFEGLGGTIYFLNDFLDPMNAKFPEIVVLTYGNEMSDIEERSFRNNLKDFPSDKEESVVQRDGTLNIEFQSSSRSMADKYFSEWRTKTRTDHDRGYSGESVYTGLGGAALLHYFVHSKSKDPAELRNCLEVVEKQVGRLKFKYPSFLCGDAGLLAIGAAARCRNGEPDKARAYYHEIIKKLSGMVLDTNSGIPDEVLYGRAGFLYALLFVQRECSPEVTVDEKLIRDVCSAILDSGERFSRNVRFPAPLYYEWHDKAYLGAAHGFCGILFLLLSAKVYLREEDVRKVRATIDHLMSLRFASGNFPSSLGSRSDKLVHWCHGAPGFVFLMAKSFEVFRDPRYLEVTRDAADIVWKYGLLKKGFGLCHGVAGNAYALLYAYQVLRDERFLHRAAEFARFCEQRGRIRVNTPDRPLSMFEGLAGTAYFLIDFQDFEKAKFPGFVV</sequence>
<dbReference type="AlphaFoldDB" id="A0A7R9C0B6"/>
<dbReference type="PANTHER" id="PTHR12736:SF21">
    <property type="entry name" value="LANC-LIKE PROTEIN 2"/>
    <property type="match status" value="1"/>
</dbReference>
<dbReference type="SUPFAM" id="SSF158745">
    <property type="entry name" value="LanC-like"/>
    <property type="match status" value="2"/>
</dbReference>
<keyword evidence="2" id="KW-0479">Metal-binding</keyword>
<evidence type="ECO:0000256" key="1">
    <source>
        <dbReference type="ARBA" id="ARBA00007179"/>
    </source>
</evidence>
<dbReference type="PRINTS" id="PR01951">
    <property type="entry name" value="LANCEUKARYTE"/>
</dbReference>
<feature type="binding site" evidence="2">
    <location>
        <position position="330"/>
    </location>
    <ligand>
        <name>Zn(2+)</name>
        <dbReference type="ChEBI" id="CHEBI:29105"/>
    </ligand>
</feature>
<name>A0A7R9C0B6_9CRUS</name>
<dbReference type="PRINTS" id="PR01950">
    <property type="entry name" value="LANCSUPER"/>
</dbReference>
<dbReference type="PANTHER" id="PTHR12736">
    <property type="entry name" value="LANC-LIKE PROTEIN"/>
    <property type="match status" value="1"/>
</dbReference>
<evidence type="ECO:0000256" key="2">
    <source>
        <dbReference type="PIRSR" id="PIRSR607822-1"/>
    </source>
</evidence>
<evidence type="ECO:0000313" key="4">
    <source>
        <dbReference type="Proteomes" id="UP000678499"/>
    </source>
</evidence>
<dbReference type="GO" id="GO:0031179">
    <property type="term" value="P:peptide modification"/>
    <property type="evidence" value="ECO:0007669"/>
    <property type="project" value="InterPro"/>
</dbReference>
<accession>A0A7R9C0B6</accession>
<dbReference type="EMBL" id="OA887822">
    <property type="protein sequence ID" value="CAD7283646.1"/>
    <property type="molecule type" value="Genomic_DNA"/>
</dbReference>
<dbReference type="InterPro" id="IPR020464">
    <property type="entry name" value="LanC-like_prot_euk"/>
</dbReference>
<dbReference type="GO" id="GO:0046872">
    <property type="term" value="F:metal ion binding"/>
    <property type="evidence" value="ECO:0007669"/>
    <property type="project" value="UniProtKB-KW"/>
</dbReference>
<dbReference type="InterPro" id="IPR012341">
    <property type="entry name" value="6hp_glycosidase-like_sf"/>
</dbReference>
<dbReference type="Proteomes" id="UP000678499">
    <property type="component" value="Unassembled WGS sequence"/>
</dbReference>